<keyword evidence="4 5" id="KW-0472">Membrane</keyword>
<dbReference type="AlphaFoldDB" id="A0A919ULS4"/>
<organism evidence="7 8">
    <name type="scientific">Acrocarpospora phusangensis</name>
    <dbReference type="NCBI Taxonomy" id="1070424"/>
    <lineage>
        <taxon>Bacteria</taxon>
        <taxon>Bacillati</taxon>
        <taxon>Actinomycetota</taxon>
        <taxon>Actinomycetes</taxon>
        <taxon>Streptosporangiales</taxon>
        <taxon>Streptosporangiaceae</taxon>
        <taxon>Acrocarpospora</taxon>
    </lineage>
</organism>
<protein>
    <recommendedName>
        <fullName evidence="6">Major facilitator superfamily (MFS) profile domain-containing protein</fullName>
    </recommendedName>
</protein>
<evidence type="ECO:0000256" key="3">
    <source>
        <dbReference type="ARBA" id="ARBA00022989"/>
    </source>
</evidence>
<proteinExistence type="predicted"/>
<comment type="caution">
    <text evidence="7">The sequence shown here is derived from an EMBL/GenBank/DDBJ whole genome shotgun (WGS) entry which is preliminary data.</text>
</comment>
<keyword evidence="3 5" id="KW-1133">Transmembrane helix</keyword>
<dbReference type="Gene3D" id="1.20.1720.10">
    <property type="entry name" value="Multidrug resistance protein D"/>
    <property type="match status" value="1"/>
</dbReference>
<evidence type="ECO:0000256" key="4">
    <source>
        <dbReference type="ARBA" id="ARBA00023136"/>
    </source>
</evidence>
<keyword evidence="8" id="KW-1185">Reference proteome</keyword>
<dbReference type="SUPFAM" id="SSF103473">
    <property type="entry name" value="MFS general substrate transporter"/>
    <property type="match status" value="1"/>
</dbReference>
<evidence type="ECO:0000256" key="5">
    <source>
        <dbReference type="SAM" id="Phobius"/>
    </source>
</evidence>
<evidence type="ECO:0000256" key="1">
    <source>
        <dbReference type="ARBA" id="ARBA00004651"/>
    </source>
</evidence>
<name>A0A919ULS4_9ACTN</name>
<comment type="subcellular location">
    <subcellularLocation>
        <location evidence="1">Cell membrane</location>
        <topology evidence="1">Multi-pass membrane protein</topology>
    </subcellularLocation>
</comment>
<dbReference type="InterPro" id="IPR020846">
    <property type="entry name" value="MFS_dom"/>
</dbReference>
<keyword evidence="2 5" id="KW-0812">Transmembrane</keyword>
<dbReference type="EMBL" id="BOOA01000038">
    <property type="protein sequence ID" value="GIH26269.1"/>
    <property type="molecule type" value="Genomic_DNA"/>
</dbReference>
<dbReference type="InterPro" id="IPR005829">
    <property type="entry name" value="Sugar_transporter_CS"/>
</dbReference>
<dbReference type="PROSITE" id="PS00216">
    <property type="entry name" value="SUGAR_TRANSPORT_1"/>
    <property type="match status" value="1"/>
</dbReference>
<feature type="domain" description="Major facilitator superfamily (MFS) profile" evidence="6">
    <location>
        <begin position="1"/>
        <end position="94"/>
    </location>
</feature>
<evidence type="ECO:0000313" key="8">
    <source>
        <dbReference type="Proteomes" id="UP000640052"/>
    </source>
</evidence>
<dbReference type="GO" id="GO:0005886">
    <property type="term" value="C:plasma membrane"/>
    <property type="evidence" value="ECO:0007669"/>
    <property type="project" value="UniProtKB-SubCell"/>
</dbReference>
<evidence type="ECO:0000313" key="7">
    <source>
        <dbReference type="EMBL" id="GIH26269.1"/>
    </source>
</evidence>
<feature type="transmembrane region" description="Helical" evidence="5">
    <location>
        <begin position="20"/>
        <end position="45"/>
    </location>
</feature>
<evidence type="ECO:0000256" key="2">
    <source>
        <dbReference type="ARBA" id="ARBA00022692"/>
    </source>
</evidence>
<dbReference type="Proteomes" id="UP000640052">
    <property type="component" value="Unassembled WGS sequence"/>
</dbReference>
<dbReference type="InterPro" id="IPR036259">
    <property type="entry name" value="MFS_trans_sf"/>
</dbReference>
<dbReference type="GO" id="GO:0022857">
    <property type="term" value="F:transmembrane transporter activity"/>
    <property type="evidence" value="ECO:0007669"/>
    <property type="project" value="InterPro"/>
</dbReference>
<gene>
    <name evidence="7" type="ORF">Aph01nite_45790</name>
</gene>
<accession>A0A919ULS4</accession>
<sequence length="94" mass="10217">MLAIGTVADRIGRRRVFQAGIALFALASVVCTFATPVLVLDLALLRHSRFMGISLLPLPVLLPTHLPYTPARSWWGDCGLEPDRSVISYPSASL</sequence>
<reference evidence="7" key="1">
    <citation type="submission" date="2021-01" db="EMBL/GenBank/DDBJ databases">
        <title>Whole genome shotgun sequence of Acrocarpospora phusangensis NBRC 108782.</title>
        <authorList>
            <person name="Komaki H."/>
            <person name="Tamura T."/>
        </authorList>
    </citation>
    <scope>NUCLEOTIDE SEQUENCE</scope>
    <source>
        <strain evidence="7">NBRC 108782</strain>
    </source>
</reference>
<evidence type="ECO:0000259" key="6">
    <source>
        <dbReference type="PROSITE" id="PS50850"/>
    </source>
</evidence>
<dbReference type="PROSITE" id="PS50850">
    <property type="entry name" value="MFS"/>
    <property type="match status" value="1"/>
</dbReference>